<comment type="caution">
    <text evidence="1">The sequence shown here is derived from an EMBL/GenBank/DDBJ whole genome shotgun (WGS) entry which is preliminary data.</text>
</comment>
<evidence type="ECO:0000313" key="2">
    <source>
        <dbReference type="Proteomes" id="UP000003900"/>
    </source>
</evidence>
<dbReference type="Proteomes" id="UP000003900">
    <property type="component" value="Unassembled WGS sequence"/>
</dbReference>
<dbReference type="AlphaFoldDB" id="H3SP10"/>
<sequence>MGISPNPVYLRDMLAQEMRLLAEQELSDKELVLTEWNRPPIRELTNDTVYKAAYLGKAIVFDLERPTDEGALRSTVL</sequence>
<organism evidence="1 2">
    <name type="scientific">Paenibacillus dendritiformis C454</name>
    <dbReference type="NCBI Taxonomy" id="1131935"/>
    <lineage>
        <taxon>Bacteria</taxon>
        <taxon>Bacillati</taxon>
        <taxon>Bacillota</taxon>
        <taxon>Bacilli</taxon>
        <taxon>Bacillales</taxon>
        <taxon>Paenibacillaceae</taxon>
        <taxon>Paenibacillus</taxon>
    </lineage>
</organism>
<protein>
    <submittedName>
        <fullName evidence="1">Uncharacterized protein</fullName>
    </submittedName>
</protein>
<dbReference type="PATRIC" id="fig|1131935.3.peg.5501"/>
<evidence type="ECO:0000313" key="1">
    <source>
        <dbReference type="EMBL" id="EHQ59166.1"/>
    </source>
</evidence>
<gene>
    <name evidence="1" type="ORF">PDENDC454_26593</name>
</gene>
<dbReference type="OrthoDB" id="9776971at2"/>
<reference evidence="1 2" key="1">
    <citation type="journal article" date="2012" name="J. Bacteriol.">
        <title>Genome Sequence of the Pattern-Forming Social Bacterium Paenibacillus dendritiformis C454 Chiral Morphotype.</title>
        <authorList>
            <person name="Sirota-Madi A."/>
            <person name="Olender T."/>
            <person name="Helman Y."/>
            <person name="Brainis I."/>
            <person name="Finkelshtein A."/>
            <person name="Roth D."/>
            <person name="Hagai E."/>
            <person name="Leshkowitz D."/>
            <person name="Brodsky L."/>
            <person name="Galatenko V."/>
            <person name="Nikolaev V."/>
            <person name="Gutnick D.L."/>
            <person name="Lancet D."/>
            <person name="Ben-Jacob E."/>
        </authorList>
    </citation>
    <scope>NUCLEOTIDE SEQUENCE [LARGE SCALE GENOMIC DNA]</scope>
    <source>
        <strain evidence="1 2">C454</strain>
    </source>
</reference>
<dbReference type="Gene3D" id="3.20.20.80">
    <property type="entry name" value="Glycosidases"/>
    <property type="match status" value="1"/>
</dbReference>
<accession>H3SP10</accession>
<proteinExistence type="predicted"/>
<keyword evidence="2" id="KW-1185">Reference proteome</keyword>
<dbReference type="EMBL" id="AHKH01000174">
    <property type="protein sequence ID" value="EHQ59166.1"/>
    <property type="molecule type" value="Genomic_DNA"/>
</dbReference>
<dbReference type="RefSeq" id="WP_006679785.1">
    <property type="nucleotide sequence ID" value="NZ_AHKH01000174.1"/>
</dbReference>
<name>H3SP10_9BACL</name>